<dbReference type="Gene3D" id="1.10.150.240">
    <property type="entry name" value="Putative phosphatase, domain 2"/>
    <property type="match status" value="1"/>
</dbReference>
<dbReference type="NCBIfam" id="TIGR01509">
    <property type="entry name" value="HAD-SF-IA-v3"/>
    <property type="match status" value="1"/>
</dbReference>
<evidence type="ECO:0000313" key="5">
    <source>
        <dbReference type="EMBL" id="MFA9459316.1"/>
    </source>
</evidence>
<dbReference type="InterPro" id="IPR006439">
    <property type="entry name" value="HAD-SF_hydro_IA"/>
</dbReference>
<dbReference type="InterPro" id="IPR051600">
    <property type="entry name" value="Beta-PGM-like"/>
</dbReference>
<dbReference type="PANTHER" id="PTHR46193:SF21">
    <property type="entry name" value="SLL1138 PROTEIN"/>
    <property type="match status" value="1"/>
</dbReference>
<dbReference type="RefSeq" id="WP_373654107.1">
    <property type="nucleotide sequence ID" value="NZ_JBGUAW010000001.1"/>
</dbReference>
<dbReference type="InterPro" id="IPR023214">
    <property type="entry name" value="HAD_sf"/>
</dbReference>
<comment type="caution">
    <text evidence="5">The sequence shown here is derived from an EMBL/GenBank/DDBJ whole genome shotgun (WGS) entry which is preliminary data.</text>
</comment>
<dbReference type="Proteomes" id="UP001575181">
    <property type="component" value="Unassembled WGS sequence"/>
</dbReference>
<protein>
    <submittedName>
        <fullName evidence="5">HAD family hydrolase</fullName>
    </submittedName>
</protein>
<reference evidence="5 6" key="1">
    <citation type="submission" date="2024-08" db="EMBL/GenBank/DDBJ databases">
        <title>Whole-genome sequencing of halo(alkali)philic microorganisms from hypersaline lakes.</title>
        <authorList>
            <person name="Sorokin D.Y."/>
            <person name="Merkel A.Y."/>
            <person name="Messina E."/>
            <person name="Yakimov M."/>
        </authorList>
    </citation>
    <scope>NUCLEOTIDE SEQUENCE [LARGE SCALE GENOMIC DNA]</scope>
    <source>
        <strain evidence="5 6">Cl-TMA</strain>
    </source>
</reference>
<comment type="cofactor">
    <cofactor evidence="1">
        <name>Mg(2+)</name>
        <dbReference type="ChEBI" id="CHEBI:18420"/>
    </cofactor>
</comment>
<dbReference type="SFLD" id="SFLDG01129">
    <property type="entry name" value="C1.5:_HAD__Beta-PGM__Phosphata"/>
    <property type="match status" value="1"/>
</dbReference>
<gene>
    <name evidence="5" type="ORF">ACERLL_00560</name>
</gene>
<dbReference type="EMBL" id="JBGUAW010000001">
    <property type="protein sequence ID" value="MFA9459316.1"/>
    <property type="molecule type" value="Genomic_DNA"/>
</dbReference>
<keyword evidence="5" id="KW-0378">Hydrolase</keyword>
<evidence type="ECO:0000256" key="4">
    <source>
        <dbReference type="ARBA" id="ARBA00022842"/>
    </source>
</evidence>
<dbReference type="Gene3D" id="3.40.50.1000">
    <property type="entry name" value="HAD superfamily/HAD-like"/>
    <property type="match status" value="1"/>
</dbReference>
<dbReference type="SUPFAM" id="SSF56784">
    <property type="entry name" value="HAD-like"/>
    <property type="match status" value="1"/>
</dbReference>
<sequence>MQNLLEAFVFDFDGVIVDSEPAHYRAFQAVLEPRGLGYDWEAYLAHYIGFDDRDGFREAYRLGGQPLPEADLEGLIAEKSTAFERETAAGLPAIPGSAQCVERMAAHLPLAVCSGALRHEIEPTLRGLGIADHFRLVVSAEDVPHSKPDPASYRLAVQGLGASLGTSLQPAACVALEDTPTGVASARDAGLWVIGLDRSDEGRLNRAHRVVRGLEEVDGALLEALVRG</sequence>
<dbReference type="InterPro" id="IPR023198">
    <property type="entry name" value="PGP-like_dom2"/>
</dbReference>
<evidence type="ECO:0000256" key="3">
    <source>
        <dbReference type="ARBA" id="ARBA00022723"/>
    </source>
</evidence>
<dbReference type="Pfam" id="PF00702">
    <property type="entry name" value="Hydrolase"/>
    <property type="match status" value="1"/>
</dbReference>
<keyword evidence="6" id="KW-1185">Reference proteome</keyword>
<name>A0ABV4TPU7_9GAMM</name>
<evidence type="ECO:0000313" key="6">
    <source>
        <dbReference type="Proteomes" id="UP001575181"/>
    </source>
</evidence>
<accession>A0ABV4TPU7</accession>
<organism evidence="5 6">
    <name type="scientific">Thiohalorhabdus methylotrophus</name>
    <dbReference type="NCBI Taxonomy" id="3242694"/>
    <lineage>
        <taxon>Bacteria</taxon>
        <taxon>Pseudomonadati</taxon>
        <taxon>Pseudomonadota</taxon>
        <taxon>Gammaproteobacteria</taxon>
        <taxon>Thiohalorhabdales</taxon>
        <taxon>Thiohalorhabdaceae</taxon>
        <taxon>Thiohalorhabdus</taxon>
    </lineage>
</organism>
<proteinExistence type="inferred from homology"/>
<dbReference type="PANTHER" id="PTHR46193">
    <property type="entry name" value="6-PHOSPHOGLUCONATE PHOSPHATASE"/>
    <property type="match status" value="1"/>
</dbReference>
<keyword evidence="3" id="KW-0479">Metal-binding</keyword>
<comment type="similarity">
    <text evidence="2">Belongs to the HAD-like hydrolase superfamily. CbbY/CbbZ/Gph/YieH family.</text>
</comment>
<evidence type="ECO:0000256" key="1">
    <source>
        <dbReference type="ARBA" id="ARBA00001946"/>
    </source>
</evidence>
<dbReference type="InterPro" id="IPR036412">
    <property type="entry name" value="HAD-like_sf"/>
</dbReference>
<evidence type="ECO:0000256" key="2">
    <source>
        <dbReference type="ARBA" id="ARBA00006171"/>
    </source>
</evidence>
<keyword evidence="4" id="KW-0460">Magnesium</keyword>
<dbReference type="GO" id="GO:0016787">
    <property type="term" value="F:hydrolase activity"/>
    <property type="evidence" value="ECO:0007669"/>
    <property type="project" value="UniProtKB-KW"/>
</dbReference>
<dbReference type="SFLD" id="SFLDS00003">
    <property type="entry name" value="Haloacid_Dehalogenase"/>
    <property type="match status" value="1"/>
</dbReference>